<evidence type="ECO:0000313" key="7">
    <source>
        <dbReference type="EMBL" id="THE14102.1"/>
    </source>
</evidence>
<comment type="caution">
    <text evidence="7">The sequence shown here is derived from an EMBL/GenBank/DDBJ whole genome shotgun (WGS) entry which is preliminary data.</text>
</comment>
<keyword evidence="3 6" id="KW-0732">Signal</keyword>
<evidence type="ECO:0000256" key="5">
    <source>
        <dbReference type="PIRSR" id="PIRSR019574-1"/>
    </source>
</evidence>
<dbReference type="GO" id="GO:0019808">
    <property type="term" value="F:polyamine binding"/>
    <property type="evidence" value="ECO:0007669"/>
    <property type="project" value="InterPro"/>
</dbReference>
<proteinExistence type="predicted"/>
<dbReference type="RefSeq" id="WP_136378434.1">
    <property type="nucleotide sequence ID" value="NZ_SLUB01000005.1"/>
</dbReference>
<dbReference type="PROSITE" id="PS51257">
    <property type="entry name" value="PROKAR_LIPOPROTEIN"/>
    <property type="match status" value="1"/>
</dbReference>
<dbReference type="PANTHER" id="PTHR30222">
    <property type="entry name" value="SPERMIDINE/PUTRESCINE-BINDING PERIPLASMIC PROTEIN"/>
    <property type="match status" value="1"/>
</dbReference>
<dbReference type="Proteomes" id="UP000306477">
    <property type="component" value="Unassembled WGS sequence"/>
</dbReference>
<keyword evidence="8" id="KW-1185">Reference proteome</keyword>
<gene>
    <name evidence="7" type="ORF">E1I69_04600</name>
</gene>
<dbReference type="EMBL" id="SLUB01000005">
    <property type="protein sequence ID" value="THE14102.1"/>
    <property type="molecule type" value="Genomic_DNA"/>
</dbReference>
<dbReference type="Gene3D" id="3.40.190.10">
    <property type="entry name" value="Periplasmic binding protein-like II"/>
    <property type="match status" value="2"/>
</dbReference>
<evidence type="ECO:0000313" key="8">
    <source>
        <dbReference type="Proteomes" id="UP000306477"/>
    </source>
</evidence>
<dbReference type="CDD" id="cd13590">
    <property type="entry name" value="PBP2_PotD_PotF_like"/>
    <property type="match status" value="1"/>
</dbReference>
<evidence type="ECO:0000256" key="4">
    <source>
        <dbReference type="ARBA" id="ARBA00022764"/>
    </source>
</evidence>
<organism evidence="7 8">
    <name type="scientific">Bacillus timonensis</name>
    <dbReference type="NCBI Taxonomy" id="1033734"/>
    <lineage>
        <taxon>Bacteria</taxon>
        <taxon>Bacillati</taxon>
        <taxon>Bacillota</taxon>
        <taxon>Bacilli</taxon>
        <taxon>Bacillales</taxon>
        <taxon>Bacillaceae</taxon>
        <taxon>Bacillus</taxon>
    </lineage>
</organism>
<keyword evidence="4" id="KW-0574">Periplasm</keyword>
<dbReference type="Pfam" id="PF13416">
    <property type="entry name" value="SBP_bac_8"/>
    <property type="match status" value="1"/>
</dbReference>
<dbReference type="PIRSF" id="PIRSF019574">
    <property type="entry name" value="Periplasmic_polyamine_BP"/>
    <property type="match status" value="1"/>
</dbReference>
<evidence type="ECO:0000256" key="6">
    <source>
        <dbReference type="SAM" id="SignalP"/>
    </source>
</evidence>
<dbReference type="InterPro" id="IPR006059">
    <property type="entry name" value="SBP"/>
</dbReference>
<evidence type="ECO:0000256" key="2">
    <source>
        <dbReference type="ARBA" id="ARBA00022448"/>
    </source>
</evidence>
<dbReference type="GO" id="GO:0042597">
    <property type="term" value="C:periplasmic space"/>
    <property type="evidence" value="ECO:0007669"/>
    <property type="project" value="UniProtKB-SubCell"/>
</dbReference>
<keyword evidence="2" id="KW-0813">Transport</keyword>
<dbReference type="InterPro" id="IPR001188">
    <property type="entry name" value="Sperm_putr-bd"/>
</dbReference>
<protein>
    <submittedName>
        <fullName evidence="7">Extracellular solute-binding protein</fullName>
    </submittedName>
</protein>
<name>A0A4S3PYE3_9BACI</name>
<feature type="binding site" evidence="5">
    <location>
        <position position="46"/>
    </location>
    <ligand>
        <name>spermidine</name>
        <dbReference type="ChEBI" id="CHEBI:57834"/>
    </ligand>
</feature>
<dbReference type="PRINTS" id="PR00909">
    <property type="entry name" value="SPERMDNBNDNG"/>
</dbReference>
<comment type="subcellular location">
    <subcellularLocation>
        <location evidence="1">Periplasm</location>
    </subcellularLocation>
</comment>
<sequence length="355" mass="40085">MYKKTKIVVISFILIALTFLSACGGSEAGGAKQSDEKVLNLFNWAEYLPQEVIQQFEKETGIKVNYDAYSSNEEMMAKLQAGNTQYDIAVATTFFVDILLKQDLIQKINKENIPNVKNLDSTFTTAEFDKEGDYFIPYLWGSGVLFQNTELVDFEIKGYEDLFRPELKDKVVLPDDQRGVIGLALQMLGYSMNTTDEKELEEAKEKLLELRPNIRAFNTEPKTMMIAGDVAAGMAWTAEVFNAQKENPAIVPIIPEEGLMVFHDNFVIPKDAPHLANAEKFIDFLLRPEISKLISTTYPYGNPNVEAYKLLPEDLKNNKVVYPDLDQVTNVQQALDIGEATQLYDRIYSELKAGN</sequence>
<dbReference type="PANTHER" id="PTHR30222:SF17">
    <property type="entry name" value="SPERMIDINE_PUTRESCINE-BINDING PERIPLASMIC PROTEIN"/>
    <property type="match status" value="1"/>
</dbReference>
<feature type="chain" id="PRO_5039240199" evidence="6">
    <location>
        <begin position="23"/>
        <end position="355"/>
    </location>
</feature>
<feature type="signal peptide" evidence="6">
    <location>
        <begin position="1"/>
        <end position="22"/>
    </location>
</feature>
<accession>A0A4S3PYE3</accession>
<dbReference type="SUPFAM" id="SSF53850">
    <property type="entry name" value="Periplasmic binding protein-like II"/>
    <property type="match status" value="1"/>
</dbReference>
<evidence type="ECO:0000256" key="3">
    <source>
        <dbReference type="ARBA" id="ARBA00022729"/>
    </source>
</evidence>
<dbReference type="OrthoDB" id="179400at2"/>
<dbReference type="GO" id="GO:0015846">
    <property type="term" value="P:polyamine transport"/>
    <property type="evidence" value="ECO:0007669"/>
    <property type="project" value="InterPro"/>
</dbReference>
<evidence type="ECO:0000256" key="1">
    <source>
        <dbReference type="ARBA" id="ARBA00004418"/>
    </source>
</evidence>
<dbReference type="AlphaFoldDB" id="A0A4S3PYE3"/>
<reference evidence="7 8" key="1">
    <citation type="journal article" date="2019" name="Indoor Air">
        <title>Impacts of indoor surface finishes on bacterial viability.</title>
        <authorList>
            <person name="Hu J."/>
            <person name="Maamar S.B."/>
            <person name="Glawe A.J."/>
            <person name="Gottel N."/>
            <person name="Gilbert J.A."/>
            <person name="Hartmann E.M."/>
        </authorList>
    </citation>
    <scope>NUCLEOTIDE SEQUENCE [LARGE SCALE GENOMIC DNA]</scope>
    <source>
        <strain evidence="7 8">AF060A6</strain>
    </source>
</reference>